<keyword evidence="3" id="KW-0328">Glycosyltransferase</keyword>
<protein>
    <submittedName>
        <fullName evidence="10">Uncharacterized protein</fullName>
    </submittedName>
</protein>
<evidence type="ECO:0000256" key="1">
    <source>
        <dbReference type="ARBA" id="ARBA00004477"/>
    </source>
</evidence>
<name>A0A916NAT0_9BACT</name>
<keyword evidence="6" id="KW-0256">Endoplasmic reticulum</keyword>
<feature type="transmembrane region" description="Helical" evidence="9">
    <location>
        <begin position="203"/>
        <end position="221"/>
    </location>
</feature>
<dbReference type="Pfam" id="PF04922">
    <property type="entry name" value="DIE2_ALG10"/>
    <property type="match status" value="1"/>
</dbReference>
<comment type="subcellular location">
    <subcellularLocation>
        <location evidence="1">Endoplasmic reticulum membrane</location>
        <topology evidence="1">Multi-pass membrane protein</topology>
    </subcellularLocation>
</comment>
<feature type="transmembrane region" description="Helical" evidence="9">
    <location>
        <begin position="151"/>
        <end position="182"/>
    </location>
</feature>
<evidence type="ECO:0000256" key="6">
    <source>
        <dbReference type="ARBA" id="ARBA00022824"/>
    </source>
</evidence>
<feature type="transmembrane region" description="Helical" evidence="9">
    <location>
        <begin position="241"/>
        <end position="261"/>
    </location>
</feature>
<feature type="transmembrane region" description="Helical" evidence="9">
    <location>
        <begin position="110"/>
        <end position="131"/>
    </location>
</feature>
<evidence type="ECO:0000256" key="4">
    <source>
        <dbReference type="ARBA" id="ARBA00022679"/>
    </source>
</evidence>
<dbReference type="Proteomes" id="UP000680038">
    <property type="component" value="Unassembled WGS sequence"/>
</dbReference>
<keyword evidence="7 9" id="KW-1133">Transmembrane helix</keyword>
<evidence type="ECO:0000256" key="3">
    <source>
        <dbReference type="ARBA" id="ARBA00022676"/>
    </source>
</evidence>
<evidence type="ECO:0000256" key="9">
    <source>
        <dbReference type="SAM" id="Phobius"/>
    </source>
</evidence>
<proteinExistence type="predicted"/>
<keyword evidence="11" id="KW-1185">Reference proteome</keyword>
<evidence type="ECO:0000313" key="10">
    <source>
        <dbReference type="EMBL" id="CAG4989784.1"/>
    </source>
</evidence>
<keyword evidence="4" id="KW-0808">Transferase</keyword>
<evidence type="ECO:0000256" key="5">
    <source>
        <dbReference type="ARBA" id="ARBA00022692"/>
    </source>
</evidence>
<dbReference type="EMBL" id="CAJRAF010000001">
    <property type="protein sequence ID" value="CAG4989784.1"/>
    <property type="molecule type" value="Genomic_DNA"/>
</dbReference>
<evidence type="ECO:0000256" key="8">
    <source>
        <dbReference type="ARBA" id="ARBA00023136"/>
    </source>
</evidence>
<keyword evidence="5 9" id="KW-0812">Transmembrane</keyword>
<feature type="transmembrane region" description="Helical" evidence="9">
    <location>
        <begin position="82"/>
        <end position="101"/>
    </location>
</feature>
<dbReference type="RefSeq" id="WP_215237155.1">
    <property type="nucleotide sequence ID" value="NZ_CAJRAF010000001.1"/>
</dbReference>
<sequence>MYHKKLFASLFLALLFLSIFFLKDRFQIPPYQDEFHYLATAIQFSKEPFPSLCLLTSYGELNTPIPFILGGWVVHLLGEDLLYLRILTSLFSFSLLMLFIWNSPDKSRRFWVCLLGLLLFPNYYLVSVYYYTDIFAMFFVLAGIVTYLRKAHWAGMLLFVAAVSCRQYMLAFPAAIVAFEIIPSLLKTGQLKALPQQLADNRVWLYYVAAVLSIVPWMMLWNGPAPAPVMAEQYYTSDKLIQYNFGFVLYASAVVAAYYVIPEMLFTGKFRYYLTYPVRYPKIFTAFFIFTITLAIGFPARQTYNPYFTWPYLGYLDQGLVAIGITGLMKQIIFALLMLLTCMRFITPPFNLASWIVVINILILGKAQLSWDKYSLPLIMALWFLAMFDQHQHPVPDDAELEPELMEETK</sequence>
<dbReference type="GO" id="GO:0006488">
    <property type="term" value="P:dolichol-linked oligosaccharide biosynthetic process"/>
    <property type="evidence" value="ECO:0007669"/>
    <property type="project" value="InterPro"/>
</dbReference>
<dbReference type="AlphaFoldDB" id="A0A916NAT0"/>
<evidence type="ECO:0000313" key="11">
    <source>
        <dbReference type="Proteomes" id="UP000680038"/>
    </source>
</evidence>
<gene>
    <name evidence="10" type="ORF">DYBT9275_00380</name>
</gene>
<dbReference type="GO" id="GO:0106073">
    <property type="term" value="F:dolichyl pyrophosphate Glc2Man9GlcNAc2 alpha-1,2-glucosyltransferase activity"/>
    <property type="evidence" value="ECO:0007669"/>
    <property type="project" value="InterPro"/>
</dbReference>
<comment type="pathway">
    <text evidence="2">Protein modification; protein glycosylation.</text>
</comment>
<accession>A0A916NAT0</accession>
<reference evidence="10" key="1">
    <citation type="submission" date="2021-04" db="EMBL/GenBank/DDBJ databases">
        <authorList>
            <person name="Rodrigo-Torres L."/>
            <person name="Arahal R. D."/>
            <person name="Lucena T."/>
        </authorList>
    </citation>
    <scope>NUCLEOTIDE SEQUENCE</scope>
    <source>
        <strain evidence="10">CECT 9275</strain>
    </source>
</reference>
<dbReference type="InterPro" id="IPR016900">
    <property type="entry name" value="Alg10"/>
</dbReference>
<keyword evidence="8 9" id="KW-0472">Membrane</keyword>
<feature type="transmembrane region" description="Helical" evidence="9">
    <location>
        <begin position="352"/>
        <end position="371"/>
    </location>
</feature>
<feature type="transmembrane region" description="Helical" evidence="9">
    <location>
        <begin position="320"/>
        <end position="340"/>
    </location>
</feature>
<evidence type="ECO:0000256" key="2">
    <source>
        <dbReference type="ARBA" id="ARBA00004922"/>
    </source>
</evidence>
<evidence type="ECO:0000256" key="7">
    <source>
        <dbReference type="ARBA" id="ARBA00022989"/>
    </source>
</evidence>
<feature type="transmembrane region" description="Helical" evidence="9">
    <location>
        <begin position="282"/>
        <end position="300"/>
    </location>
</feature>
<organism evidence="10 11">
    <name type="scientific">Dyadobacter helix</name>
    <dbReference type="NCBI Taxonomy" id="2822344"/>
    <lineage>
        <taxon>Bacteria</taxon>
        <taxon>Pseudomonadati</taxon>
        <taxon>Bacteroidota</taxon>
        <taxon>Cytophagia</taxon>
        <taxon>Cytophagales</taxon>
        <taxon>Spirosomataceae</taxon>
        <taxon>Dyadobacter</taxon>
    </lineage>
</organism>
<comment type="caution">
    <text evidence="10">The sequence shown here is derived from an EMBL/GenBank/DDBJ whole genome shotgun (WGS) entry which is preliminary data.</text>
</comment>